<reference evidence="5" key="1">
    <citation type="submission" date="2021-02" db="EMBL/GenBank/DDBJ databases">
        <authorList>
            <person name="Nowell W R."/>
        </authorList>
    </citation>
    <scope>NUCLEOTIDE SEQUENCE</scope>
</reference>
<dbReference type="EMBL" id="CAJOBO010002293">
    <property type="protein sequence ID" value="CAF4442793.1"/>
    <property type="molecule type" value="Genomic_DNA"/>
</dbReference>
<dbReference type="AlphaFoldDB" id="A0A821NHP0"/>
<dbReference type="EMBL" id="CAJNYD010004195">
    <property type="protein sequence ID" value="CAF3578722.1"/>
    <property type="molecule type" value="Genomic_DNA"/>
</dbReference>
<keyword evidence="7" id="KW-1185">Reference proteome</keyword>
<dbReference type="EMBL" id="CAJOBP010002470">
    <property type="protein sequence ID" value="CAF4356377.1"/>
    <property type="molecule type" value="Genomic_DNA"/>
</dbReference>
<accession>A0A821NHP0</accession>
<evidence type="ECO:0000313" key="4">
    <source>
        <dbReference type="EMBL" id="CAF4442793.1"/>
    </source>
</evidence>
<dbReference type="Proteomes" id="UP000663851">
    <property type="component" value="Unassembled WGS sequence"/>
</dbReference>
<sequence length="75" mass="8315">MHDRLKAFCSSATFLSLALDTWNDRRLPSFFAITGHAIANGCFESYVLGFVPLWGSHSGSLLLQKHEETINAFGI</sequence>
<dbReference type="Proteomes" id="UP000663848">
    <property type="component" value="Unassembled WGS sequence"/>
</dbReference>
<evidence type="ECO:0000313" key="3">
    <source>
        <dbReference type="EMBL" id="CAF4356377.1"/>
    </source>
</evidence>
<comment type="caution">
    <text evidence="5">The sequence shown here is derived from an EMBL/GenBank/DDBJ whole genome shotgun (WGS) entry which is preliminary data.</text>
</comment>
<evidence type="ECO:0000313" key="1">
    <source>
        <dbReference type="EMBL" id="CAF3476678.1"/>
    </source>
</evidence>
<evidence type="ECO:0000313" key="5">
    <source>
        <dbReference type="EMBL" id="CAF4787740.1"/>
    </source>
</evidence>
<protein>
    <submittedName>
        <fullName evidence="5">Uncharacterized protein</fullName>
    </submittedName>
</protein>
<dbReference type="Proteomes" id="UP000663873">
    <property type="component" value="Unassembled WGS sequence"/>
</dbReference>
<name>A0A821NHP0_9BILA</name>
<gene>
    <name evidence="1" type="ORF">GRG538_LOCUS16049</name>
    <name evidence="4" type="ORF">HFQ381_LOCUS23267</name>
    <name evidence="2" type="ORF">LUA448_LOCUS29333</name>
    <name evidence="5" type="ORF">QYT958_LOCUS23094</name>
    <name evidence="3" type="ORF">UJA718_LOCUS16143</name>
</gene>
<evidence type="ECO:0000313" key="6">
    <source>
        <dbReference type="Proteomes" id="UP000663848"/>
    </source>
</evidence>
<evidence type="ECO:0000313" key="7">
    <source>
        <dbReference type="Proteomes" id="UP000663873"/>
    </source>
</evidence>
<organism evidence="5 6">
    <name type="scientific">Rotaria socialis</name>
    <dbReference type="NCBI Taxonomy" id="392032"/>
    <lineage>
        <taxon>Eukaryota</taxon>
        <taxon>Metazoa</taxon>
        <taxon>Spiralia</taxon>
        <taxon>Gnathifera</taxon>
        <taxon>Rotifera</taxon>
        <taxon>Eurotatoria</taxon>
        <taxon>Bdelloidea</taxon>
        <taxon>Philodinida</taxon>
        <taxon>Philodinidae</taxon>
        <taxon>Rotaria</taxon>
    </lineage>
</organism>
<dbReference type="EMBL" id="CAJOBR010004594">
    <property type="protein sequence ID" value="CAF4787740.1"/>
    <property type="molecule type" value="Genomic_DNA"/>
</dbReference>
<dbReference type="EMBL" id="CAJNYT010002550">
    <property type="protein sequence ID" value="CAF3476678.1"/>
    <property type="molecule type" value="Genomic_DNA"/>
</dbReference>
<proteinExistence type="predicted"/>
<dbReference type="Proteomes" id="UP000663872">
    <property type="component" value="Unassembled WGS sequence"/>
</dbReference>
<evidence type="ECO:0000313" key="2">
    <source>
        <dbReference type="EMBL" id="CAF3578722.1"/>
    </source>
</evidence>
<dbReference type="Proteomes" id="UP000663833">
    <property type="component" value="Unassembled WGS sequence"/>
</dbReference>